<keyword evidence="3" id="KW-1185">Reference proteome</keyword>
<protein>
    <submittedName>
        <fullName evidence="2">Uncharacterized protein</fullName>
    </submittedName>
</protein>
<proteinExistence type="predicted"/>
<accession>A0A2C6Y2Q3</accession>
<gene>
    <name evidence="2" type="ORF">CR162_09995</name>
</gene>
<feature type="compositionally biased region" description="Basic and acidic residues" evidence="1">
    <location>
        <begin position="62"/>
        <end position="82"/>
    </location>
</feature>
<comment type="caution">
    <text evidence="2">The sequence shown here is derived from an EMBL/GenBank/DDBJ whole genome shotgun (WGS) entry which is preliminary data.</text>
</comment>
<dbReference type="Proteomes" id="UP000223527">
    <property type="component" value="Unassembled WGS sequence"/>
</dbReference>
<evidence type="ECO:0000313" key="2">
    <source>
        <dbReference type="EMBL" id="PHK95072.1"/>
    </source>
</evidence>
<reference evidence="2 3" key="1">
    <citation type="submission" date="2017-10" db="EMBL/GenBank/DDBJ databases">
        <authorList>
            <person name="Banno H."/>
            <person name="Chua N.-H."/>
        </authorList>
    </citation>
    <scope>NUCLEOTIDE SEQUENCE [LARGE SCALE GENOMIC DNA]</scope>
    <source>
        <strain evidence="2 3">YW11</strain>
    </source>
</reference>
<feature type="compositionally biased region" description="Basic and acidic residues" evidence="1">
    <location>
        <begin position="20"/>
        <end position="54"/>
    </location>
</feature>
<evidence type="ECO:0000256" key="1">
    <source>
        <dbReference type="SAM" id="MobiDB-lite"/>
    </source>
</evidence>
<dbReference type="AlphaFoldDB" id="A0A2C6Y2Q3"/>
<feature type="compositionally biased region" description="Gly residues" evidence="1">
    <location>
        <begin position="100"/>
        <end position="110"/>
    </location>
</feature>
<dbReference type="EMBL" id="PDNU01000015">
    <property type="protein sequence ID" value="PHK95072.1"/>
    <property type="molecule type" value="Genomic_DNA"/>
</dbReference>
<sequence length="149" mass="16297">MAAIGAWLLLAGPAAAQTRPELDPWGRYDGRTEQRGGTLRHYDAWGRPEGHSERSAGGGVMRHYDADGRYLGRNDIERDFRLRPPAPPPYPRPAPPRPGGPGQGPGGYGPPGVHVYIDPAPPLWTPAEPDGEGPRGRTPWFNDPRRTRP</sequence>
<organism evidence="2 3">
    <name type="scientific">Teichococcus rhizosphaerae</name>
    <dbReference type="NCBI Taxonomy" id="1335062"/>
    <lineage>
        <taxon>Bacteria</taxon>
        <taxon>Pseudomonadati</taxon>
        <taxon>Pseudomonadota</taxon>
        <taxon>Alphaproteobacteria</taxon>
        <taxon>Acetobacterales</taxon>
        <taxon>Roseomonadaceae</taxon>
        <taxon>Roseomonas</taxon>
    </lineage>
</organism>
<feature type="region of interest" description="Disordered" evidence="1">
    <location>
        <begin position="18"/>
        <end position="149"/>
    </location>
</feature>
<feature type="compositionally biased region" description="Pro residues" evidence="1">
    <location>
        <begin position="84"/>
        <end position="99"/>
    </location>
</feature>
<evidence type="ECO:0000313" key="3">
    <source>
        <dbReference type="Proteomes" id="UP000223527"/>
    </source>
</evidence>
<name>A0A2C6Y2Q3_9PROT</name>